<comment type="caution">
    <text evidence="8">The sequence shown here is derived from an EMBL/GenBank/DDBJ whole genome shotgun (WGS) entry which is preliminary data.</text>
</comment>
<keyword evidence="5" id="KW-0539">Nucleus</keyword>
<sequence>MNLSSVGSNYDEVAELTWENGQLSMHGLGGPVPLDPTKPLWARASGTLESIVHQATRRHNPNPNLAMHDRNPTNNVDSVGAPNGGSKSIKNICELQMGLKSMKKRSRSESNPNQKHNSMNVHDLCADRSTCSSAGAAFCRDTDTTMVTWTSSAAPCSLKTKNRDEDSACHGGSVNPDVDENQEIIKVDQVGRSHSTRRSRVASVHNQSERRRRDKINEKIKALQKLVPNSSKTDKASMLEEVIDYLKRLQAQVHEMMNFRTTMAPQPQMMMMTPAMAMIQQQQQQQQQLQMSVLASMGMGLRMGMLEIMNPAAAAVHATTAPQNIPPYLLHYPNPAATTQQAAFVHSLMHPMMHTHSTSAPASSNHIHSQPSNSYA</sequence>
<reference evidence="8 9" key="1">
    <citation type="journal article" date="2017" name="Mol. Plant">
        <title>The Genome of Medicinal Plant Macleaya cordata Provides New Insights into Benzylisoquinoline Alkaloids Metabolism.</title>
        <authorList>
            <person name="Liu X."/>
            <person name="Liu Y."/>
            <person name="Huang P."/>
            <person name="Ma Y."/>
            <person name="Qing Z."/>
            <person name="Tang Q."/>
            <person name="Cao H."/>
            <person name="Cheng P."/>
            <person name="Zheng Y."/>
            <person name="Yuan Z."/>
            <person name="Zhou Y."/>
            <person name="Liu J."/>
            <person name="Tang Z."/>
            <person name="Zhuo Y."/>
            <person name="Zhang Y."/>
            <person name="Yu L."/>
            <person name="Huang J."/>
            <person name="Yang P."/>
            <person name="Peng Q."/>
            <person name="Zhang J."/>
            <person name="Jiang W."/>
            <person name="Zhang Z."/>
            <person name="Lin K."/>
            <person name="Ro D.K."/>
            <person name="Chen X."/>
            <person name="Xiong X."/>
            <person name="Shang Y."/>
            <person name="Huang S."/>
            <person name="Zeng J."/>
        </authorList>
    </citation>
    <scope>NUCLEOTIDE SEQUENCE [LARGE SCALE GENOMIC DNA]</scope>
    <source>
        <strain evidence="9">cv. BLH2017</strain>
        <tissue evidence="8">Root</tissue>
    </source>
</reference>
<evidence type="ECO:0000259" key="7">
    <source>
        <dbReference type="PROSITE" id="PS50888"/>
    </source>
</evidence>
<dbReference type="EMBL" id="MVGT01004287">
    <property type="protein sequence ID" value="OVA00743.1"/>
    <property type="molecule type" value="Genomic_DNA"/>
</dbReference>
<dbReference type="STRING" id="56857.A0A200PRC0"/>
<keyword evidence="2" id="KW-0805">Transcription regulation</keyword>
<feature type="region of interest" description="Disordered" evidence="6">
    <location>
        <begin position="191"/>
        <end position="213"/>
    </location>
</feature>
<dbReference type="Pfam" id="PF00010">
    <property type="entry name" value="HLH"/>
    <property type="match status" value="1"/>
</dbReference>
<evidence type="ECO:0000256" key="4">
    <source>
        <dbReference type="ARBA" id="ARBA00023163"/>
    </source>
</evidence>
<dbReference type="InterPro" id="IPR036638">
    <property type="entry name" value="HLH_DNA-bd_sf"/>
</dbReference>
<comment type="subcellular location">
    <subcellularLocation>
        <location evidence="1">Nucleus</location>
    </subcellularLocation>
</comment>
<feature type="region of interest" description="Disordered" evidence="6">
    <location>
        <begin position="355"/>
        <end position="376"/>
    </location>
</feature>
<evidence type="ECO:0000313" key="8">
    <source>
        <dbReference type="EMBL" id="OVA00743.1"/>
    </source>
</evidence>
<organism evidence="8 9">
    <name type="scientific">Macleaya cordata</name>
    <name type="common">Five-seeded plume-poppy</name>
    <name type="synonym">Bocconia cordata</name>
    <dbReference type="NCBI Taxonomy" id="56857"/>
    <lineage>
        <taxon>Eukaryota</taxon>
        <taxon>Viridiplantae</taxon>
        <taxon>Streptophyta</taxon>
        <taxon>Embryophyta</taxon>
        <taxon>Tracheophyta</taxon>
        <taxon>Spermatophyta</taxon>
        <taxon>Magnoliopsida</taxon>
        <taxon>Ranunculales</taxon>
        <taxon>Papaveraceae</taxon>
        <taxon>Papaveroideae</taxon>
        <taxon>Macleaya</taxon>
    </lineage>
</organism>
<dbReference type="OMA" id="NDATMMT"/>
<protein>
    <submittedName>
        <fullName evidence="8">Myc-type</fullName>
    </submittedName>
</protein>
<dbReference type="GO" id="GO:0005634">
    <property type="term" value="C:nucleus"/>
    <property type="evidence" value="ECO:0007669"/>
    <property type="project" value="UniProtKB-SubCell"/>
</dbReference>
<proteinExistence type="predicted"/>
<evidence type="ECO:0000256" key="6">
    <source>
        <dbReference type="SAM" id="MobiDB-lite"/>
    </source>
</evidence>
<dbReference type="CDD" id="cd11445">
    <property type="entry name" value="bHLH_AtPIF_like"/>
    <property type="match status" value="1"/>
</dbReference>
<dbReference type="InParanoid" id="A0A200PRC0"/>
<accession>A0A200PRC0</accession>
<dbReference type="FunCoup" id="A0A200PRC0">
    <property type="interactions" value="335"/>
</dbReference>
<dbReference type="SUPFAM" id="SSF47459">
    <property type="entry name" value="HLH, helix-loop-helix DNA-binding domain"/>
    <property type="match status" value="1"/>
</dbReference>
<evidence type="ECO:0000313" key="9">
    <source>
        <dbReference type="Proteomes" id="UP000195402"/>
    </source>
</evidence>
<name>A0A200PRC0_MACCD</name>
<feature type="region of interest" description="Disordered" evidence="6">
    <location>
        <begin position="100"/>
        <end position="119"/>
    </location>
</feature>
<dbReference type="PANTHER" id="PTHR45855:SF12">
    <property type="entry name" value="TRANSCRIPTION FACTOR PIF7-LIKE ISOFORM X1"/>
    <property type="match status" value="1"/>
</dbReference>
<evidence type="ECO:0000256" key="2">
    <source>
        <dbReference type="ARBA" id="ARBA00023015"/>
    </source>
</evidence>
<evidence type="ECO:0000256" key="3">
    <source>
        <dbReference type="ARBA" id="ARBA00023125"/>
    </source>
</evidence>
<dbReference type="InterPro" id="IPR011598">
    <property type="entry name" value="bHLH_dom"/>
</dbReference>
<gene>
    <name evidence="8" type="ORF">BVC80_9083g28</name>
</gene>
<keyword evidence="9" id="KW-1185">Reference proteome</keyword>
<dbReference type="InterPro" id="IPR047265">
    <property type="entry name" value="PIF1-like_bHLH"/>
</dbReference>
<dbReference type="InterPro" id="IPR031066">
    <property type="entry name" value="bHLH_ALC-like_plant"/>
</dbReference>
<dbReference type="GO" id="GO:0046983">
    <property type="term" value="F:protein dimerization activity"/>
    <property type="evidence" value="ECO:0007669"/>
    <property type="project" value="InterPro"/>
</dbReference>
<feature type="domain" description="BHLH" evidence="7">
    <location>
        <begin position="200"/>
        <end position="249"/>
    </location>
</feature>
<dbReference type="GO" id="GO:0003677">
    <property type="term" value="F:DNA binding"/>
    <property type="evidence" value="ECO:0007669"/>
    <property type="project" value="UniProtKB-KW"/>
</dbReference>
<dbReference type="PANTHER" id="PTHR45855">
    <property type="entry name" value="TRANSCRIPTION FACTOR PIF1-RELATED"/>
    <property type="match status" value="1"/>
</dbReference>
<feature type="compositionally biased region" description="Polar residues" evidence="6">
    <location>
        <begin position="109"/>
        <end position="119"/>
    </location>
</feature>
<dbReference type="OrthoDB" id="71302at2759"/>
<evidence type="ECO:0000256" key="1">
    <source>
        <dbReference type="ARBA" id="ARBA00004123"/>
    </source>
</evidence>
<dbReference type="Gene3D" id="4.10.280.10">
    <property type="entry name" value="Helix-loop-helix DNA-binding domain"/>
    <property type="match status" value="1"/>
</dbReference>
<dbReference type="Proteomes" id="UP000195402">
    <property type="component" value="Unassembled WGS sequence"/>
</dbReference>
<keyword evidence="3" id="KW-0238">DNA-binding</keyword>
<dbReference type="PROSITE" id="PS50888">
    <property type="entry name" value="BHLH"/>
    <property type="match status" value="1"/>
</dbReference>
<dbReference type="AlphaFoldDB" id="A0A200PRC0"/>
<evidence type="ECO:0000256" key="5">
    <source>
        <dbReference type="ARBA" id="ARBA00023242"/>
    </source>
</evidence>
<dbReference type="SMART" id="SM00353">
    <property type="entry name" value="HLH"/>
    <property type="match status" value="1"/>
</dbReference>
<keyword evidence="4" id="KW-0804">Transcription</keyword>